<sequence>MLLGAVLAARGEVYRARLTDLRPTPSESAQVGIHRARKLRIVASSFTGFGMVSAALGLTLNNAQNSLGYLVWIAGGIIMICTLVTLVRTVNEPVPSQL</sequence>
<protein>
    <submittedName>
        <fullName evidence="2">Uncharacterized protein</fullName>
    </submittedName>
</protein>
<reference evidence="2 3" key="1">
    <citation type="submission" date="2014-02" db="EMBL/GenBank/DDBJ databases">
        <title>Whole genome shotgun sequence of Rhodococcus wratislaviensis NBRC 100605.</title>
        <authorList>
            <person name="Hosoyama A."/>
            <person name="Tsuchikane K."/>
            <person name="Yoshida I."/>
            <person name="Ohji S."/>
            <person name="Ichikawa N."/>
            <person name="Yamazoe A."/>
            <person name="Fujita N."/>
        </authorList>
    </citation>
    <scope>NUCLEOTIDE SEQUENCE [LARGE SCALE GENOMIC DNA]</scope>
    <source>
        <strain evidence="2 3">NBRC 100605</strain>
    </source>
</reference>
<evidence type="ECO:0000256" key="1">
    <source>
        <dbReference type="SAM" id="Phobius"/>
    </source>
</evidence>
<keyword evidence="1" id="KW-0472">Membrane</keyword>
<organism evidence="2 3">
    <name type="scientific">Rhodococcus wratislaviensis NBRC 100605</name>
    <dbReference type="NCBI Taxonomy" id="1219028"/>
    <lineage>
        <taxon>Bacteria</taxon>
        <taxon>Bacillati</taxon>
        <taxon>Actinomycetota</taxon>
        <taxon>Actinomycetes</taxon>
        <taxon>Mycobacteriales</taxon>
        <taxon>Nocardiaceae</taxon>
        <taxon>Rhodococcus</taxon>
    </lineage>
</organism>
<dbReference type="Proteomes" id="UP000019491">
    <property type="component" value="Unassembled WGS sequence"/>
</dbReference>
<accession>X0PW99</accession>
<comment type="caution">
    <text evidence="2">The sequence shown here is derived from an EMBL/GenBank/DDBJ whole genome shotgun (WGS) entry which is preliminary data.</text>
</comment>
<keyword evidence="1" id="KW-1133">Transmembrane helix</keyword>
<proteinExistence type="predicted"/>
<dbReference type="AlphaFoldDB" id="X0PW99"/>
<feature type="transmembrane region" description="Helical" evidence="1">
    <location>
        <begin position="67"/>
        <end position="87"/>
    </location>
</feature>
<dbReference type="EMBL" id="BAWF01000041">
    <property type="protein sequence ID" value="GAF47548.1"/>
    <property type="molecule type" value="Genomic_DNA"/>
</dbReference>
<evidence type="ECO:0000313" key="3">
    <source>
        <dbReference type="Proteomes" id="UP000019491"/>
    </source>
</evidence>
<keyword evidence="3" id="KW-1185">Reference proteome</keyword>
<name>X0PW99_RHOWR</name>
<feature type="transmembrane region" description="Helical" evidence="1">
    <location>
        <begin position="39"/>
        <end position="60"/>
    </location>
</feature>
<keyword evidence="1" id="KW-0812">Transmembrane</keyword>
<evidence type="ECO:0000313" key="2">
    <source>
        <dbReference type="EMBL" id="GAF47548.1"/>
    </source>
</evidence>
<gene>
    <name evidence="2" type="ORF">RW1_041_00970</name>
</gene>